<dbReference type="CDD" id="cd00070">
    <property type="entry name" value="GLECT"/>
    <property type="match status" value="1"/>
</dbReference>
<dbReference type="PANTHER" id="PTHR36436">
    <property type="entry name" value="SLL5081 PROTEIN"/>
    <property type="match status" value="1"/>
</dbReference>
<dbReference type="EMBL" id="CZCS02000009">
    <property type="protein sequence ID" value="VXD13219.1"/>
    <property type="molecule type" value="Genomic_DNA"/>
</dbReference>
<dbReference type="SUPFAM" id="SSF142921">
    <property type="entry name" value="WGR domain-like"/>
    <property type="match status" value="1"/>
</dbReference>
<evidence type="ECO:0000313" key="5">
    <source>
        <dbReference type="Proteomes" id="UP000182190"/>
    </source>
</evidence>
<name>A0A7Z9BGZ7_9CYAN</name>
<feature type="domain" description="Galectin" evidence="2">
    <location>
        <begin position="427"/>
        <end position="554"/>
    </location>
</feature>
<dbReference type="GO" id="GO:0030246">
    <property type="term" value="F:carbohydrate binding"/>
    <property type="evidence" value="ECO:0007669"/>
    <property type="project" value="InterPro"/>
</dbReference>
<dbReference type="PROSITE" id="PS51304">
    <property type="entry name" value="GALECTIN"/>
    <property type="match status" value="1"/>
</dbReference>
<comment type="caution">
    <text evidence="4">The sequence shown here is derived from an EMBL/GenBank/DDBJ whole genome shotgun (WGS) entry which is preliminary data.</text>
</comment>
<dbReference type="InterPro" id="IPR035948">
    <property type="entry name" value="YwqG-like_sf"/>
</dbReference>
<proteinExistence type="predicted"/>
<evidence type="ECO:0000259" key="2">
    <source>
        <dbReference type="PROSITE" id="PS51304"/>
    </source>
</evidence>
<reference evidence="4" key="1">
    <citation type="submission" date="2019-10" db="EMBL/GenBank/DDBJ databases">
        <authorList>
            <consortium name="Genoscope - CEA"/>
            <person name="William W."/>
        </authorList>
    </citation>
    <scope>NUCLEOTIDE SEQUENCE [LARGE SCALE GENOMIC DNA]</scope>
    <source>
        <strain evidence="4">BBR_PRJEB10994</strain>
    </source>
</reference>
<dbReference type="Pfam" id="PF05406">
    <property type="entry name" value="WGR"/>
    <property type="match status" value="1"/>
</dbReference>
<dbReference type="Gene3D" id="2.60.120.200">
    <property type="match status" value="1"/>
</dbReference>
<dbReference type="SUPFAM" id="SSF49899">
    <property type="entry name" value="Concanavalin A-like lectins/glucanases"/>
    <property type="match status" value="1"/>
</dbReference>
<dbReference type="InterPro" id="IPR001079">
    <property type="entry name" value="Galectin_CRD"/>
</dbReference>
<dbReference type="SMART" id="SM00908">
    <property type="entry name" value="Gal-bind_lectin"/>
    <property type="match status" value="1"/>
</dbReference>
<dbReference type="Gene3D" id="2.20.140.10">
    <property type="entry name" value="WGR domain"/>
    <property type="match status" value="1"/>
</dbReference>
<dbReference type="InterPro" id="IPR013320">
    <property type="entry name" value="ConA-like_dom_sf"/>
</dbReference>
<dbReference type="InterPro" id="IPR049809">
    <property type="entry name" value="YehF/YfeS-like_WGR"/>
</dbReference>
<dbReference type="Gene3D" id="2.30.320.10">
    <property type="entry name" value="YwqG-like"/>
    <property type="match status" value="1"/>
</dbReference>
<dbReference type="InterPro" id="IPR008893">
    <property type="entry name" value="WGR_domain"/>
</dbReference>
<organism evidence="4 5">
    <name type="scientific">Planktothrix paucivesiculata PCC 9631</name>
    <dbReference type="NCBI Taxonomy" id="671071"/>
    <lineage>
        <taxon>Bacteria</taxon>
        <taxon>Bacillati</taxon>
        <taxon>Cyanobacteriota</taxon>
        <taxon>Cyanophyceae</taxon>
        <taxon>Oscillatoriophycideae</taxon>
        <taxon>Oscillatoriales</taxon>
        <taxon>Microcoleaceae</taxon>
        <taxon>Planktothrix</taxon>
    </lineage>
</organism>
<dbReference type="CDD" id="cd07996">
    <property type="entry name" value="WGR_MMR_like"/>
    <property type="match status" value="1"/>
</dbReference>
<evidence type="ECO:0000313" key="4">
    <source>
        <dbReference type="EMBL" id="VXD13219.1"/>
    </source>
</evidence>
<dbReference type="AlphaFoldDB" id="A0A7Z9BGZ7"/>
<feature type="region of interest" description="Disordered" evidence="1">
    <location>
        <begin position="252"/>
        <end position="272"/>
    </location>
</feature>
<dbReference type="PANTHER" id="PTHR36436:SF6">
    <property type="entry name" value="SLL5081 PROTEIN"/>
    <property type="match status" value="1"/>
</dbReference>
<feature type="compositionally biased region" description="Low complexity" evidence="1">
    <location>
        <begin position="252"/>
        <end position="266"/>
    </location>
</feature>
<dbReference type="InterPro" id="IPR036930">
    <property type="entry name" value="WGR_dom_sf"/>
</dbReference>
<keyword evidence="5" id="KW-1185">Reference proteome</keyword>
<evidence type="ECO:0000256" key="1">
    <source>
        <dbReference type="SAM" id="MobiDB-lite"/>
    </source>
</evidence>
<dbReference type="SMART" id="SM00276">
    <property type="entry name" value="GLECT"/>
    <property type="match status" value="1"/>
</dbReference>
<dbReference type="Proteomes" id="UP000182190">
    <property type="component" value="Unassembled WGS sequence"/>
</dbReference>
<accession>A0A7Z9BGZ7</accession>
<feature type="domain" description="WGR" evidence="3">
    <location>
        <begin position="144"/>
        <end position="260"/>
    </location>
</feature>
<dbReference type="RefSeq" id="WP_197046479.1">
    <property type="nucleotide sequence ID" value="NZ_LR735026.1"/>
</dbReference>
<sequence>MPSNPSPQLSSEPAKYLQEKLTGSIWMQQKKYPYLFELNGTCEILNHSRSGHYTISPDARSVFLTWTNPAFTEELYVLADGNFFLGGNVLVPSRKSGNHRFPCYPLPQPDLNNYQFEIDTGKMPNYGNITREGRQVRFIHTGYGANVLSDELREFDSEEAAEDYYHSTIRYYDPYYAPGHINEPIYLEFSDNKSHKFYEVTVSGLTVTFGYGRIGASGKTDHSTYNSPKKALAAAQKKINEKLKKGYVLFPKGKPSPSKSSGAPPVVKEPPNQESIPYWLPEDFRVFISDRGIVGTDAGGTNRIEEQILPTVNQYTGADGGYVAFYSRNPAKAVYSVGGGIYVVGQIRLKGRYIGRIFHPAGYENQDISVVPEFKALCRETFGVEGWAGGDTGGWFAMSNHRPEAIVEERTPPTTPGILLTVKPGEDVYWNIVNFRPGSTVEIVAISPNSWFSFNLMAGEIFAYHFNARPSEGQIVQNTKVENWGPEERLLFPPEMAVGKTFTVKIVVKETQLAVYLNDSFLCNYRHRIPPDAIDRLRLICSHGSLPILSVNISEPVANSNLDITQFVRPAWKPIVSEGDGDRLASKFSGRPWLAIDETWPACPCCAEPMQLFVQLNLSQLPEPVREEFGTGLLQMFHCVSDQCGFEVEEGTIYYGRVPFLIKNVRIRLVQPVGLGSTPSLPRIDGEDYGTSLPPKTITEWLEIKDYPDPDELVALVYGWERLKEYDLWDAVVERFGLDDSDDYDQLYPTDESDKLGGYPRWVQGVECPGCPVCQAPMRQVFQLASYENLNYGFGDLGIAHILQCKTHKDQFAFVWACG</sequence>
<gene>
    <name evidence="4" type="ORF">PL9631_1060352</name>
</gene>
<dbReference type="Pfam" id="PF09234">
    <property type="entry name" value="DUF1963"/>
    <property type="match status" value="1"/>
</dbReference>
<dbReference type="SMART" id="SM00773">
    <property type="entry name" value="WGR"/>
    <property type="match status" value="1"/>
</dbReference>
<dbReference type="SUPFAM" id="SSF103032">
    <property type="entry name" value="Hypothetical protein YwqG"/>
    <property type="match status" value="1"/>
</dbReference>
<evidence type="ECO:0000259" key="3">
    <source>
        <dbReference type="PROSITE" id="PS51977"/>
    </source>
</evidence>
<protein>
    <recommendedName>
        <fullName evidence="6">WGR domain-containing protein</fullName>
    </recommendedName>
</protein>
<dbReference type="InterPro" id="IPR015315">
    <property type="entry name" value="DUF1963"/>
</dbReference>
<evidence type="ECO:0008006" key="6">
    <source>
        <dbReference type="Google" id="ProtNLM"/>
    </source>
</evidence>
<dbReference type="Pfam" id="PF00337">
    <property type="entry name" value="Gal-bind_lectin"/>
    <property type="match status" value="1"/>
</dbReference>
<dbReference type="PROSITE" id="PS51977">
    <property type="entry name" value="WGR"/>
    <property type="match status" value="1"/>
</dbReference>